<evidence type="ECO:0000259" key="2">
    <source>
        <dbReference type="SMART" id="SM00418"/>
    </source>
</evidence>
<dbReference type="InterPro" id="IPR036390">
    <property type="entry name" value="WH_DNA-bd_sf"/>
</dbReference>
<dbReference type="InterPro" id="IPR001845">
    <property type="entry name" value="HTH_ArsR_DNA-bd_dom"/>
</dbReference>
<protein>
    <submittedName>
        <fullName evidence="3">Winged helix-turn-helix transcriptional regulator</fullName>
    </submittedName>
</protein>
<dbReference type="EMBL" id="JACJVP010000040">
    <property type="protein sequence ID" value="MBB6673607.1"/>
    <property type="molecule type" value="Genomic_DNA"/>
</dbReference>
<accession>A0A7X0RTV6</accession>
<dbReference type="Proteomes" id="UP000547209">
    <property type="component" value="Unassembled WGS sequence"/>
</dbReference>
<gene>
    <name evidence="3" type="ORF">H7C19_23280</name>
</gene>
<dbReference type="GO" id="GO:0003700">
    <property type="term" value="F:DNA-binding transcription factor activity"/>
    <property type="evidence" value="ECO:0007669"/>
    <property type="project" value="InterPro"/>
</dbReference>
<dbReference type="SMART" id="SM00418">
    <property type="entry name" value="HTH_ARSR"/>
    <property type="match status" value="1"/>
</dbReference>
<evidence type="ECO:0000313" key="4">
    <source>
        <dbReference type="Proteomes" id="UP000547209"/>
    </source>
</evidence>
<keyword evidence="4" id="KW-1185">Reference proteome</keyword>
<proteinExistence type="predicted"/>
<dbReference type="SUPFAM" id="SSF46785">
    <property type="entry name" value="Winged helix' DNA-binding domain"/>
    <property type="match status" value="1"/>
</dbReference>
<keyword evidence="1" id="KW-0238">DNA-binding</keyword>
<dbReference type="GO" id="GO:0003677">
    <property type="term" value="F:DNA binding"/>
    <property type="evidence" value="ECO:0007669"/>
    <property type="project" value="UniProtKB-KW"/>
</dbReference>
<dbReference type="InterPro" id="IPR036388">
    <property type="entry name" value="WH-like_DNA-bd_sf"/>
</dbReference>
<evidence type="ECO:0000256" key="1">
    <source>
        <dbReference type="ARBA" id="ARBA00023125"/>
    </source>
</evidence>
<sequence>MQFKPLHELICSLHTYICRKSYKKIDLGLVWAKETQQRLKPELADLLDHSEIDYAWKLTYLLVHLCPEEDGAGFLGWLEGMSAGDLYELLAPYTHQFPESLGAFRSRTLTIFSQWQEQYFRDMDPAILEALREEDRDRRREQPTMKPEAFVDRTTNGLVFEPAPGMERLVLIPQYHFQPVNVIYSFGNTTICHYAARIYLGEEDFLSTHAYRMIRSLAEKSRLKILRYLHQGPRSFIEIFRHLQLSKGITHDHITKLRMAGMIRAHFEGESLTVYSLREGALEQMQRSLTAYIHQG</sequence>
<dbReference type="CDD" id="cd00090">
    <property type="entry name" value="HTH_ARSR"/>
    <property type="match status" value="1"/>
</dbReference>
<dbReference type="InterPro" id="IPR011991">
    <property type="entry name" value="ArsR-like_HTH"/>
</dbReference>
<dbReference type="AlphaFoldDB" id="A0A7X0RTV6"/>
<organism evidence="3 4">
    <name type="scientific">Cohnella nanjingensis</name>
    <dbReference type="NCBI Taxonomy" id="1387779"/>
    <lineage>
        <taxon>Bacteria</taxon>
        <taxon>Bacillati</taxon>
        <taxon>Bacillota</taxon>
        <taxon>Bacilli</taxon>
        <taxon>Bacillales</taxon>
        <taxon>Paenibacillaceae</taxon>
        <taxon>Cohnella</taxon>
    </lineage>
</organism>
<name>A0A7X0RTV6_9BACL</name>
<dbReference type="Pfam" id="PF01022">
    <property type="entry name" value="HTH_5"/>
    <property type="match status" value="1"/>
</dbReference>
<dbReference type="Gene3D" id="1.10.10.10">
    <property type="entry name" value="Winged helix-like DNA-binding domain superfamily/Winged helix DNA-binding domain"/>
    <property type="match status" value="1"/>
</dbReference>
<feature type="domain" description="HTH arsR-type" evidence="2">
    <location>
        <begin position="212"/>
        <end position="287"/>
    </location>
</feature>
<evidence type="ECO:0000313" key="3">
    <source>
        <dbReference type="EMBL" id="MBB6673607.1"/>
    </source>
</evidence>
<comment type="caution">
    <text evidence="3">The sequence shown here is derived from an EMBL/GenBank/DDBJ whole genome shotgun (WGS) entry which is preliminary data.</text>
</comment>
<reference evidence="3 4" key="1">
    <citation type="submission" date="2020-08" db="EMBL/GenBank/DDBJ databases">
        <title>Cohnella phylogeny.</title>
        <authorList>
            <person name="Dunlap C."/>
        </authorList>
    </citation>
    <scope>NUCLEOTIDE SEQUENCE [LARGE SCALE GENOMIC DNA]</scope>
    <source>
        <strain evidence="3 4">DSM 28246</strain>
    </source>
</reference>